<gene>
    <name evidence="3" type="ORF">B7O98_08930</name>
</gene>
<dbReference type="CDD" id="cd03801">
    <property type="entry name" value="GT4_PimA-like"/>
    <property type="match status" value="1"/>
</dbReference>
<dbReference type="PANTHER" id="PTHR45947">
    <property type="entry name" value="SULFOQUINOVOSYL TRANSFERASE SQD2"/>
    <property type="match status" value="1"/>
</dbReference>
<feature type="domain" description="Glycosyltransferase subfamily 4-like N-terminal" evidence="2">
    <location>
        <begin position="16"/>
        <end position="180"/>
    </location>
</feature>
<dbReference type="InterPro" id="IPR028098">
    <property type="entry name" value="Glyco_trans_4-like_N"/>
</dbReference>
<protein>
    <recommendedName>
        <fullName evidence="5">Glycosyl transferase family 1</fullName>
    </recommendedName>
</protein>
<dbReference type="EMBL" id="NBVN01000008">
    <property type="protein sequence ID" value="PUA31612.1"/>
    <property type="molecule type" value="Genomic_DNA"/>
</dbReference>
<dbReference type="Pfam" id="PF00534">
    <property type="entry name" value="Glycos_transf_1"/>
    <property type="match status" value="1"/>
</dbReference>
<dbReference type="Pfam" id="PF13439">
    <property type="entry name" value="Glyco_transf_4"/>
    <property type="match status" value="1"/>
</dbReference>
<dbReference type="InterPro" id="IPR001296">
    <property type="entry name" value="Glyco_trans_1"/>
</dbReference>
<sequence>MRIAIACTYYPFPPSIGGVEAIARNVARELAKRGHEVHIVTSNLDVTTQRPVTDLGIEEREGVIVHKLKPSNFRVGYARTLEGLKETIAKIKPDIVHAHNLHPHLFQLTRWKKDIGYRLMAELHYPEVNLDFVIQKLLMKPAMYLLKKVSNQMDLFIVHTKLERSWLEKCGVEGSRIRVVFTPHISDELLKYISRSRSGNEVLFVGRLVFKKGVHILIKAFHKVLNKIPNAKLLIIGPEDSRYGRYLRELVRSLDLEKAASFLGSVDETKKIELMASAAVFSLPTLADYHPIALLEAQALGTPVVSTRVGAIPEIVIDGETGLLVEPGSIDQLAEAIEMLLTDERLRRKMSQKAREWSKNFTLDKAVSRLEGIYKLLL</sequence>
<dbReference type="PANTHER" id="PTHR45947:SF3">
    <property type="entry name" value="SULFOQUINOVOSYL TRANSFERASE SQD2"/>
    <property type="match status" value="1"/>
</dbReference>
<reference evidence="3 4" key="1">
    <citation type="journal article" date="2018" name="Syst. Appl. Microbiol.">
        <title>A new symbiotic nanoarchaeote (Candidatus Nanoclepta minutus) and its host (Zestosphaera tikiterensis gen. nov., sp. nov.) from a New Zealand hot spring.</title>
        <authorList>
            <person name="St John E."/>
            <person name="Liu Y."/>
            <person name="Podar M."/>
            <person name="Stott M.B."/>
            <person name="Meneghin J."/>
            <person name="Chen Z."/>
            <person name="Lagutin K."/>
            <person name="Mitchell K."/>
            <person name="Reysenbach A.L."/>
        </authorList>
    </citation>
    <scope>NUCLEOTIDE SEQUENCE [LARGE SCALE GENOMIC DNA]</scope>
    <source>
        <strain evidence="3">NZ3</strain>
    </source>
</reference>
<dbReference type="AlphaFoldDB" id="A0A2R7Y459"/>
<name>A0A2R7Y459_9CREN</name>
<dbReference type="SUPFAM" id="SSF53756">
    <property type="entry name" value="UDP-Glycosyltransferase/glycogen phosphorylase"/>
    <property type="match status" value="1"/>
</dbReference>
<dbReference type="Proteomes" id="UP000244093">
    <property type="component" value="Unassembled WGS sequence"/>
</dbReference>
<dbReference type="GO" id="GO:0016757">
    <property type="term" value="F:glycosyltransferase activity"/>
    <property type="evidence" value="ECO:0007669"/>
    <property type="project" value="InterPro"/>
</dbReference>
<evidence type="ECO:0000313" key="4">
    <source>
        <dbReference type="Proteomes" id="UP000244093"/>
    </source>
</evidence>
<evidence type="ECO:0000313" key="3">
    <source>
        <dbReference type="EMBL" id="PUA31612.1"/>
    </source>
</evidence>
<proteinExistence type="predicted"/>
<comment type="caution">
    <text evidence="3">The sequence shown here is derived from an EMBL/GenBank/DDBJ whole genome shotgun (WGS) entry which is preliminary data.</text>
</comment>
<organism evidence="3 4">
    <name type="scientific">Zestosphaera tikiterensis</name>
    <dbReference type="NCBI Taxonomy" id="1973259"/>
    <lineage>
        <taxon>Archaea</taxon>
        <taxon>Thermoproteota</taxon>
        <taxon>Thermoprotei</taxon>
        <taxon>Desulfurococcales</taxon>
        <taxon>Desulfurococcaceae</taxon>
        <taxon>Zestosphaera</taxon>
    </lineage>
</organism>
<evidence type="ECO:0000259" key="1">
    <source>
        <dbReference type="Pfam" id="PF00534"/>
    </source>
</evidence>
<evidence type="ECO:0000259" key="2">
    <source>
        <dbReference type="Pfam" id="PF13439"/>
    </source>
</evidence>
<dbReference type="InterPro" id="IPR050194">
    <property type="entry name" value="Glycosyltransferase_grp1"/>
</dbReference>
<accession>A0A2R7Y459</accession>
<feature type="domain" description="Glycosyl transferase family 1" evidence="1">
    <location>
        <begin position="199"/>
        <end position="357"/>
    </location>
</feature>
<dbReference type="Gene3D" id="3.40.50.2000">
    <property type="entry name" value="Glycogen Phosphorylase B"/>
    <property type="match status" value="2"/>
</dbReference>
<evidence type="ECO:0008006" key="5">
    <source>
        <dbReference type="Google" id="ProtNLM"/>
    </source>
</evidence>